<dbReference type="Pfam" id="PF00850">
    <property type="entry name" value="Hist_deacetyl"/>
    <property type="match status" value="1"/>
</dbReference>
<organism evidence="5">
    <name type="scientific">Schistosoma curassoni</name>
    <dbReference type="NCBI Taxonomy" id="6186"/>
    <lineage>
        <taxon>Eukaryota</taxon>
        <taxon>Metazoa</taxon>
        <taxon>Spiralia</taxon>
        <taxon>Lophotrochozoa</taxon>
        <taxon>Platyhelminthes</taxon>
        <taxon>Trematoda</taxon>
        <taxon>Digenea</taxon>
        <taxon>Strigeidida</taxon>
        <taxon>Schistosomatoidea</taxon>
        <taxon>Schistosomatidae</taxon>
        <taxon>Schistosoma</taxon>
    </lineage>
</organism>
<proteinExistence type="predicted"/>
<dbReference type="WBParaSite" id="SCUD_0000891801-mRNA-1">
    <property type="protein sequence ID" value="SCUD_0000891801-mRNA-1"/>
    <property type="gene ID" value="SCUD_0000891801"/>
</dbReference>
<dbReference type="Proteomes" id="UP000279833">
    <property type="component" value="Unassembled WGS sequence"/>
</dbReference>
<keyword evidence="4" id="KW-1185">Reference proteome</keyword>
<feature type="region of interest" description="Disordered" evidence="1">
    <location>
        <begin position="1"/>
        <end position="27"/>
    </location>
</feature>
<dbReference type="SUPFAM" id="SSF52768">
    <property type="entry name" value="Arginase/deacetylase"/>
    <property type="match status" value="1"/>
</dbReference>
<dbReference type="InterPro" id="IPR037138">
    <property type="entry name" value="His_deacetylse_dom_sf"/>
</dbReference>
<name>A0A183K1Q5_9TREM</name>
<reference evidence="5" key="1">
    <citation type="submission" date="2016-06" db="UniProtKB">
        <authorList>
            <consortium name="WormBaseParasite"/>
        </authorList>
    </citation>
    <scope>IDENTIFICATION</scope>
</reference>
<dbReference type="EMBL" id="UZAK01032970">
    <property type="protein sequence ID" value="VDP33245.1"/>
    <property type="molecule type" value="Genomic_DNA"/>
</dbReference>
<evidence type="ECO:0000313" key="5">
    <source>
        <dbReference type="WBParaSite" id="SCUD_0000891801-mRNA-1"/>
    </source>
</evidence>
<feature type="domain" description="Histone deacetylase" evidence="2">
    <location>
        <begin position="38"/>
        <end position="119"/>
    </location>
</feature>
<evidence type="ECO:0000259" key="2">
    <source>
        <dbReference type="Pfam" id="PF00850"/>
    </source>
</evidence>
<evidence type="ECO:0000256" key="1">
    <source>
        <dbReference type="SAM" id="MobiDB-lite"/>
    </source>
</evidence>
<sequence>MSGNTSDSSFPGSARRKNRNPLSDKDIPFIFTASDNSRHDPEPATDDLLTLYHQTEYVEQINQTTTMADNELKQLSATLDSVYFNKHTDLSARLSVGSWIQAIDLIHRGDVRNAFCLVRYVTN</sequence>
<dbReference type="STRING" id="6186.A0A183K1Q5"/>
<evidence type="ECO:0000313" key="4">
    <source>
        <dbReference type="Proteomes" id="UP000279833"/>
    </source>
</evidence>
<dbReference type="AlphaFoldDB" id="A0A183K1Q5"/>
<accession>A0A183K1Q5</accession>
<reference evidence="3 4" key="2">
    <citation type="submission" date="2018-11" db="EMBL/GenBank/DDBJ databases">
        <authorList>
            <consortium name="Pathogen Informatics"/>
        </authorList>
    </citation>
    <scope>NUCLEOTIDE SEQUENCE [LARGE SCALE GENOMIC DNA]</scope>
    <source>
        <strain evidence="3">Dakar</strain>
        <strain evidence="4">Dakar, Senegal</strain>
    </source>
</reference>
<dbReference type="Gene3D" id="3.40.800.20">
    <property type="entry name" value="Histone deacetylase domain"/>
    <property type="match status" value="1"/>
</dbReference>
<dbReference type="InterPro" id="IPR023696">
    <property type="entry name" value="Ureohydrolase_dom_sf"/>
</dbReference>
<gene>
    <name evidence="3" type="ORF">SCUD_LOCUS8918</name>
</gene>
<feature type="compositionally biased region" description="Polar residues" evidence="1">
    <location>
        <begin position="1"/>
        <end position="11"/>
    </location>
</feature>
<evidence type="ECO:0000313" key="3">
    <source>
        <dbReference type="EMBL" id="VDP33245.1"/>
    </source>
</evidence>
<protein>
    <submittedName>
        <fullName evidence="5">Hist_deacetyl domain-containing protein</fullName>
    </submittedName>
</protein>
<dbReference type="InterPro" id="IPR023801">
    <property type="entry name" value="His_deacetylse_dom"/>
</dbReference>